<dbReference type="GO" id="GO:0005886">
    <property type="term" value="C:plasma membrane"/>
    <property type="evidence" value="ECO:0007669"/>
    <property type="project" value="UniProtKB-SubCell"/>
</dbReference>
<evidence type="ECO:0000256" key="6">
    <source>
        <dbReference type="ARBA" id="ARBA00023306"/>
    </source>
</evidence>
<feature type="coiled-coil region" evidence="9">
    <location>
        <begin position="66"/>
        <end position="103"/>
    </location>
</feature>
<evidence type="ECO:0000256" key="5">
    <source>
        <dbReference type="ARBA" id="ARBA00023136"/>
    </source>
</evidence>
<keyword evidence="2 7" id="KW-0132">Cell division</keyword>
<dbReference type="InterPro" id="IPR007060">
    <property type="entry name" value="FtsL/DivIC"/>
</dbReference>
<keyword evidence="1 7" id="KW-1003">Cell membrane</keyword>
<reference evidence="10 11" key="1">
    <citation type="submission" date="2016-01" db="EMBL/GenBank/DDBJ databases">
        <title>Draft Genome Sequences of Seven Thermophilic Sporeformers Isolated from Foods.</title>
        <authorList>
            <person name="Berendsen E.M."/>
            <person name="Wells-Bennik M.H."/>
            <person name="Krawcyk A.O."/>
            <person name="De Jong A."/>
            <person name="Holsappel S."/>
            <person name="Eijlander R.T."/>
            <person name="Kuipers O.P."/>
        </authorList>
    </citation>
    <scope>NUCLEOTIDE SEQUENCE [LARGE SCALE GENOMIC DNA]</scope>
    <source>
        <strain evidence="10 11">B4135</strain>
    </source>
</reference>
<comment type="similarity">
    <text evidence="7">Belongs to the FtsL family.</text>
</comment>
<keyword evidence="6 7" id="KW-0131">Cell cycle</keyword>
<organism evidence="10 11">
    <name type="scientific">Caldibacillus debilis</name>
    <dbReference type="NCBI Taxonomy" id="301148"/>
    <lineage>
        <taxon>Bacteria</taxon>
        <taxon>Bacillati</taxon>
        <taxon>Bacillota</taxon>
        <taxon>Bacilli</taxon>
        <taxon>Bacillales</taxon>
        <taxon>Bacillaceae</taxon>
        <taxon>Caldibacillus</taxon>
    </lineage>
</organism>
<name>A0A150LLN2_9BACI</name>
<evidence type="ECO:0000256" key="3">
    <source>
        <dbReference type="ARBA" id="ARBA00022692"/>
    </source>
</evidence>
<evidence type="ECO:0000256" key="4">
    <source>
        <dbReference type="ARBA" id="ARBA00022989"/>
    </source>
</evidence>
<comment type="subcellular location">
    <subcellularLocation>
        <location evidence="7">Cell membrane</location>
        <topology evidence="7">Single-pass type II membrane protein</topology>
    </subcellularLocation>
    <text evidence="7">Localizes to the division septum where it forms a ring structure.</text>
</comment>
<proteinExistence type="inferred from homology"/>
<feature type="transmembrane region" description="Helical" evidence="7">
    <location>
        <begin position="36"/>
        <end position="54"/>
    </location>
</feature>
<comment type="caution">
    <text evidence="10">The sequence shown here is derived from an EMBL/GenBank/DDBJ whole genome shotgun (WGS) entry which is preliminary data.</text>
</comment>
<dbReference type="HAMAP" id="MF_00910">
    <property type="entry name" value="FtsL"/>
    <property type="match status" value="1"/>
</dbReference>
<dbReference type="STRING" id="301148.B4135_2984"/>
<sequence>MMSNLARKYQYHQEPRQEELKDILIKSRKITKGEKLLFALFLSVLFVLSVKLVANQAAIYEVNRDIQRVEAKIEEQAKINEDLQARVNELSEYSRLLKEAEKLGLKMNGDRVKVVQHR</sequence>
<dbReference type="GO" id="GO:0032153">
    <property type="term" value="C:cell division site"/>
    <property type="evidence" value="ECO:0007669"/>
    <property type="project" value="UniProtKB-UniRule"/>
</dbReference>
<evidence type="ECO:0000256" key="7">
    <source>
        <dbReference type="HAMAP-Rule" id="MF_00910"/>
    </source>
</evidence>
<evidence type="ECO:0000256" key="9">
    <source>
        <dbReference type="SAM" id="Coils"/>
    </source>
</evidence>
<dbReference type="Proteomes" id="UP000075683">
    <property type="component" value="Unassembled WGS sequence"/>
</dbReference>
<gene>
    <name evidence="7" type="primary">ftsL</name>
    <name evidence="10" type="ORF">B4135_2984</name>
</gene>
<keyword evidence="4 7" id="KW-1133">Transmembrane helix</keyword>
<keyword evidence="5 7" id="KW-0472">Membrane</keyword>
<evidence type="ECO:0000256" key="2">
    <source>
        <dbReference type="ARBA" id="ARBA00022618"/>
    </source>
</evidence>
<dbReference type="GO" id="GO:0043093">
    <property type="term" value="P:FtsZ-dependent cytokinesis"/>
    <property type="evidence" value="ECO:0007669"/>
    <property type="project" value="UniProtKB-UniRule"/>
</dbReference>
<keyword evidence="9" id="KW-0175">Coiled coil</keyword>
<keyword evidence="3 7" id="KW-0812">Transmembrane</keyword>
<evidence type="ECO:0000313" key="11">
    <source>
        <dbReference type="Proteomes" id="UP000075683"/>
    </source>
</evidence>
<dbReference type="InterPro" id="IPR011922">
    <property type="entry name" value="Cell_div_FtsL"/>
</dbReference>
<dbReference type="AlphaFoldDB" id="A0A150LLN2"/>
<dbReference type="Pfam" id="PF04977">
    <property type="entry name" value="DivIC"/>
    <property type="match status" value="1"/>
</dbReference>
<comment type="function">
    <text evidence="7">Essential cell division protein.</text>
</comment>
<dbReference type="EMBL" id="LQYT01000083">
    <property type="protein sequence ID" value="KYD13237.1"/>
    <property type="molecule type" value="Genomic_DNA"/>
</dbReference>
<dbReference type="NCBIfam" id="TIGR02209">
    <property type="entry name" value="ftsL_broad"/>
    <property type="match status" value="1"/>
</dbReference>
<evidence type="ECO:0000256" key="8">
    <source>
        <dbReference type="NCBIfam" id="TIGR02209"/>
    </source>
</evidence>
<evidence type="ECO:0000256" key="1">
    <source>
        <dbReference type="ARBA" id="ARBA00022475"/>
    </source>
</evidence>
<protein>
    <recommendedName>
        <fullName evidence="7 8">Cell division protein FtsL</fullName>
    </recommendedName>
</protein>
<evidence type="ECO:0000313" key="10">
    <source>
        <dbReference type="EMBL" id="KYD13237.1"/>
    </source>
</evidence>
<accession>A0A150LLN2</accession>